<dbReference type="AlphaFoldDB" id="Z9JJZ8"/>
<dbReference type="EMBL" id="JDSQ01000009">
    <property type="protein sequence ID" value="EWS78156.1"/>
    <property type="molecule type" value="Genomic_DNA"/>
</dbReference>
<organism evidence="1 2">
    <name type="scientific">Xylella taiwanensis</name>
    <dbReference type="NCBI Taxonomy" id="1444770"/>
    <lineage>
        <taxon>Bacteria</taxon>
        <taxon>Pseudomonadati</taxon>
        <taxon>Pseudomonadota</taxon>
        <taxon>Gammaproteobacteria</taxon>
        <taxon>Lysobacterales</taxon>
        <taxon>Lysobacteraceae</taxon>
        <taxon>Xylella</taxon>
    </lineage>
</organism>
<dbReference type="PATRIC" id="fig|1444770.3.peg.1556"/>
<dbReference type="Proteomes" id="UP000020406">
    <property type="component" value="Unassembled WGS sequence"/>
</dbReference>
<comment type="caution">
    <text evidence="1">The sequence shown here is derived from an EMBL/GenBank/DDBJ whole genome shotgun (WGS) entry which is preliminary data.</text>
</comment>
<proteinExistence type="predicted"/>
<gene>
    <name evidence="1" type="ORF">AF72_06540</name>
</gene>
<evidence type="ECO:0000313" key="2">
    <source>
        <dbReference type="Proteomes" id="UP000020406"/>
    </source>
</evidence>
<evidence type="ECO:0000313" key="1">
    <source>
        <dbReference type="EMBL" id="EWS78156.1"/>
    </source>
</evidence>
<accession>Z9JJZ8</accession>
<protein>
    <submittedName>
        <fullName evidence="1">Uncharacterized protein</fullName>
    </submittedName>
</protein>
<reference evidence="1 2" key="1">
    <citation type="journal article" date="2014" name="Genome Announc.">
        <title>Draft Genome Sequence of Xylella fastidiosa Pear Leaf Scorch Strain in Taiwan.</title>
        <authorList>
            <person name="Su C.C."/>
            <person name="Deng W.L."/>
            <person name="Jan F.J."/>
            <person name="Chang C.J."/>
            <person name="Huang H."/>
            <person name="Chen J."/>
        </authorList>
    </citation>
    <scope>NUCLEOTIDE SEQUENCE [LARGE SCALE GENOMIC DNA]</scope>
    <source>
        <strain evidence="1 2">PLS229</strain>
    </source>
</reference>
<name>Z9JJZ8_9GAMM</name>
<sequence length="29" mass="3051">MAHTGFLQKTATTAQTADAVVTCADIEQK</sequence>